<protein>
    <submittedName>
        <fullName evidence="2">Uncharacterized protein</fullName>
    </submittedName>
</protein>
<comment type="similarity">
    <text evidence="1">Belongs to the CoA-transferase III family.</text>
</comment>
<comment type="caution">
    <text evidence="2">The sequence shown here is derived from an EMBL/GenBank/DDBJ whole genome shotgun (WGS) entry which is preliminary data.</text>
</comment>
<sequence length="195" mass="20957">MPPVQQPFLGRLVAAAAWGALPRARASPLLQASHVAIRHNTTASDQELPPPQGPLVGIKVLDLGQVVAGNFCGALLAYFGADVIKVEPPGKGDALRSLRTLDSSGTSLWWRCHGRNRRCVTINLNTPEGRQLVKRLSERVDVLVENFRPGVMEGWGLGPQHLKPDLVYTRISGPALARPIQATPPCARRTAASAT</sequence>
<dbReference type="InterPro" id="IPR052985">
    <property type="entry name" value="CoA-trans_III_biosynth/detox"/>
</dbReference>
<evidence type="ECO:0000256" key="1">
    <source>
        <dbReference type="ARBA" id="ARBA00008383"/>
    </source>
</evidence>
<dbReference type="Pfam" id="PF02515">
    <property type="entry name" value="CoA_transf_3"/>
    <property type="match status" value="1"/>
</dbReference>
<dbReference type="InterPro" id="IPR023606">
    <property type="entry name" value="CoA-Trfase_III_dom_1_sf"/>
</dbReference>
<dbReference type="Proteomes" id="UP001054857">
    <property type="component" value="Unassembled WGS sequence"/>
</dbReference>
<accession>A0AAD3E371</accession>
<reference evidence="2 3" key="1">
    <citation type="journal article" date="2021" name="Sci. Rep.">
        <title>Genome sequencing of the multicellular alga Astrephomene provides insights into convergent evolution of germ-soma differentiation.</title>
        <authorList>
            <person name="Yamashita S."/>
            <person name="Yamamoto K."/>
            <person name="Matsuzaki R."/>
            <person name="Suzuki S."/>
            <person name="Yamaguchi H."/>
            <person name="Hirooka S."/>
            <person name="Minakuchi Y."/>
            <person name="Miyagishima S."/>
            <person name="Kawachi M."/>
            <person name="Toyoda A."/>
            <person name="Nozaki H."/>
        </authorList>
    </citation>
    <scope>NUCLEOTIDE SEQUENCE [LARGE SCALE GENOMIC DNA]</scope>
    <source>
        <strain evidence="2 3">NIES-4017</strain>
    </source>
</reference>
<dbReference type="Gene3D" id="3.40.50.10540">
    <property type="entry name" value="Crotonobetainyl-coa:carnitine coa-transferase, domain 1"/>
    <property type="match status" value="1"/>
</dbReference>
<dbReference type="AlphaFoldDB" id="A0AAD3E371"/>
<dbReference type="PANTHER" id="PTHR48229">
    <property type="entry name" value="CAIB/BAIF FAMILY ENZYME (AFU_ORTHOLOGUE AFUA_1G05360)-RELATED"/>
    <property type="match status" value="1"/>
</dbReference>
<dbReference type="SUPFAM" id="SSF89796">
    <property type="entry name" value="CoA-transferase family III (CaiB/BaiF)"/>
    <property type="match status" value="1"/>
</dbReference>
<keyword evidence="3" id="KW-1185">Reference proteome</keyword>
<gene>
    <name evidence="2" type="ORF">Agub_g14090</name>
</gene>
<dbReference type="PANTHER" id="PTHR48229:SF1">
    <property type="entry name" value="ALPHA METHYLACYL-COA RACEMASE-RELATED"/>
    <property type="match status" value="1"/>
</dbReference>
<proteinExistence type="inferred from homology"/>
<evidence type="ECO:0000313" key="3">
    <source>
        <dbReference type="Proteomes" id="UP001054857"/>
    </source>
</evidence>
<organism evidence="2 3">
    <name type="scientific">Astrephomene gubernaculifera</name>
    <dbReference type="NCBI Taxonomy" id="47775"/>
    <lineage>
        <taxon>Eukaryota</taxon>
        <taxon>Viridiplantae</taxon>
        <taxon>Chlorophyta</taxon>
        <taxon>core chlorophytes</taxon>
        <taxon>Chlorophyceae</taxon>
        <taxon>CS clade</taxon>
        <taxon>Chlamydomonadales</taxon>
        <taxon>Astrephomenaceae</taxon>
        <taxon>Astrephomene</taxon>
    </lineage>
</organism>
<dbReference type="GO" id="GO:0003824">
    <property type="term" value="F:catalytic activity"/>
    <property type="evidence" value="ECO:0007669"/>
    <property type="project" value="InterPro"/>
</dbReference>
<dbReference type="InterPro" id="IPR003673">
    <property type="entry name" value="CoA-Trfase_fam_III"/>
</dbReference>
<name>A0AAD3E371_9CHLO</name>
<dbReference type="EMBL" id="BMAR01000053">
    <property type="protein sequence ID" value="GFR51657.1"/>
    <property type="molecule type" value="Genomic_DNA"/>
</dbReference>
<evidence type="ECO:0000313" key="2">
    <source>
        <dbReference type="EMBL" id="GFR51657.1"/>
    </source>
</evidence>